<feature type="transmembrane region" description="Helical" evidence="10">
    <location>
        <begin position="264"/>
        <end position="288"/>
    </location>
</feature>
<evidence type="ECO:0000256" key="10">
    <source>
        <dbReference type="SAM" id="Phobius"/>
    </source>
</evidence>
<evidence type="ECO:0000313" key="14">
    <source>
        <dbReference type="Proteomes" id="UP000289952"/>
    </source>
</evidence>
<dbReference type="Pfam" id="PF00664">
    <property type="entry name" value="ABC_membrane"/>
    <property type="match status" value="1"/>
</dbReference>
<dbReference type="SUPFAM" id="SSF90123">
    <property type="entry name" value="ABC transporter transmembrane region"/>
    <property type="match status" value="1"/>
</dbReference>
<keyword evidence="14" id="KW-1185">Reference proteome</keyword>
<evidence type="ECO:0000256" key="5">
    <source>
        <dbReference type="ARBA" id="ARBA00022692"/>
    </source>
</evidence>
<keyword evidence="7" id="KW-0067">ATP-binding</keyword>
<dbReference type="GO" id="GO:0034040">
    <property type="term" value="F:ATPase-coupled lipid transmembrane transporter activity"/>
    <property type="evidence" value="ECO:0007669"/>
    <property type="project" value="TreeGrafter"/>
</dbReference>
<dbReference type="PROSITE" id="PS50929">
    <property type="entry name" value="ABC_TM1F"/>
    <property type="match status" value="1"/>
</dbReference>
<keyword evidence="6" id="KW-0547">Nucleotide-binding</keyword>
<feature type="domain" description="ABC transmembrane type-1" evidence="12">
    <location>
        <begin position="28"/>
        <end position="328"/>
    </location>
</feature>
<dbReference type="Proteomes" id="UP000289952">
    <property type="component" value="Chromosome"/>
</dbReference>
<sequence length="614" mass="69254">MPNNIKIKKAPIKRIFFLFWQSNKFLLLLGVSLFLVASGGMLYNQVFIGKVIVDLILQDYINVTKTNSTASFNWDFFALVIVLSSLWFLISVIFKFVGNWILSLITFRTTKKIQDDLYYKIQKLPMDYLNKEMKGSIIVAFNSDIETLKGFFRDVIPNILNSILTLSVSIIIMFSLNWQLSFIMLGFLALIIIASYCIMKRSKKAFASERKNNAIVTSFVEESLSSFTTTKIFNNSNQIIDKYLKLNREYKKVNCKSYKLSGMLFPVSFNIGLICYGTIAVFGSILFINGDSAGLGLTIGTLVSFTQFSKSFASPVSTIMMRANDILKSLEGSRRIFAILDYQDEIDQGMISLTKVNNQYYWINQEVKTIKPYQGLIEFENVSFAYKEIPALENITFKVMPGQKVALVGKTGAGKTTIVNLLGRFYEVSSGNIFIDQINIKEIKKSCLRNLFGFVLQDIQIFSDTLTNNIAYGTNLPLDRNLLTKAIDNSNLTRHVAKLPHGTNSYLTSYGLGLSQGQKQLISIARVNYKKPQIIILDEATSNVDSLTELEIQKSMDDLAKKTTTISIAHRLSTIINSDLIIVIDQGKILEQGTHNELISLNGKYKEMIQSSNL</sequence>
<dbReference type="GO" id="GO:0005524">
    <property type="term" value="F:ATP binding"/>
    <property type="evidence" value="ECO:0007669"/>
    <property type="project" value="UniProtKB-KW"/>
</dbReference>
<dbReference type="OrthoDB" id="383768at2"/>
<organism evidence="13 14">
    <name type="scientific">Mycoplasmopsis bovirhinis</name>
    <dbReference type="NCBI Taxonomy" id="29553"/>
    <lineage>
        <taxon>Bacteria</taxon>
        <taxon>Bacillati</taxon>
        <taxon>Mycoplasmatota</taxon>
        <taxon>Mycoplasmoidales</taxon>
        <taxon>Metamycoplasmataceae</taxon>
        <taxon>Mycoplasmopsis</taxon>
    </lineage>
</organism>
<gene>
    <name evidence="13" type="primary">mldB1_3</name>
    <name evidence="13" type="ORF">NCTC10118_00747</name>
</gene>
<evidence type="ECO:0000256" key="7">
    <source>
        <dbReference type="ARBA" id="ARBA00022840"/>
    </source>
</evidence>
<dbReference type="InterPro" id="IPR039421">
    <property type="entry name" value="Type_1_exporter"/>
</dbReference>
<evidence type="ECO:0000313" key="13">
    <source>
        <dbReference type="EMBL" id="VEU63693.1"/>
    </source>
</evidence>
<comment type="subcellular location">
    <subcellularLocation>
        <location evidence="1">Cell membrane</location>
        <topology evidence="1">Multi-pass membrane protein</topology>
    </subcellularLocation>
</comment>
<evidence type="ECO:0000256" key="9">
    <source>
        <dbReference type="ARBA" id="ARBA00023136"/>
    </source>
</evidence>
<keyword evidence="9 10" id="KW-0472">Membrane</keyword>
<keyword evidence="4" id="KW-1003">Cell membrane</keyword>
<dbReference type="PANTHER" id="PTHR24221:SF654">
    <property type="entry name" value="ATP-BINDING CASSETTE SUB-FAMILY B MEMBER 6"/>
    <property type="match status" value="1"/>
</dbReference>
<dbReference type="Gene3D" id="1.20.1560.10">
    <property type="entry name" value="ABC transporter type 1, transmembrane domain"/>
    <property type="match status" value="1"/>
</dbReference>
<dbReference type="GO" id="GO:0005886">
    <property type="term" value="C:plasma membrane"/>
    <property type="evidence" value="ECO:0007669"/>
    <property type="project" value="UniProtKB-SubCell"/>
</dbReference>
<dbReference type="InterPro" id="IPR003439">
    <property type="entry name" value="ABC_transporter-like_ATP-bd"/>
</dbReference>
<evidence type="ECO:0000256" key="6">
    <source>
        <dbReference type="ARBA" id="ARBA00022741"/>
    </source>
</evidence>
<evidence type="ECO:0000259" key="12">
    <source>
        <dbReference type="PROSITE" id="PS50929"/>
    </source>
</evidence>
<keyword evidence="8 10" id="KW-1133">Transmembrane helix</keyword>
<dbReference type="PROSITE" id="PS50893">
    <property type="entry name" value="ABC_TRANSPORTER_2"/>
    <property type="match status" value="1"/>
</dbReference>
<dbReference type="FunFam" id="3.40.50.300:FF:000221">
    <property type="entry name" value="Multidrug ABC transporter ATP-binding protein"/>
    <property type="match status" value="1"/>
</dbReference>
<dbReference type="GO" id="GO:0016887">
    <property type="term" value="F:ATP hydrolysis activity"/>
    <property type="evidence" value="ECO:0007669"/>
    <property type="project" value="InterPro"/>
</dbReference>
<dbReference type="RefSeq" id="WP_129621876.1">
    <property type="nucleotide sequence ID" value="NZ_LR214972.1"/>
</dbReference>
<dbReference type="PANTHER" id="PTHR24221">
    <property type="entry name" value="ATP-BINDING CASSETTE SUB-FAMILY B"/>
    <property type="match status" value="1"/>
</dbReference>
<keyword evidence="13" id="KW-0378">Hydrolase</keyword>
<dbReference type="InterPro" id="IPR011527">
    <property type="entry name" value="ABC1_TM_dom"/>
</dbReference>
<dbReference type="InterPro" id="IPR003593">
    <property type="entry name" value="AAA+_ATPase"/>
</dbReference>
<proteinExistence type="inferred from homology"/>
<feature type="transmembrane region" description="Helical" evidence="10">
    <location>
        <begin position="155"/>
        <end position="174"/>
    </location>
</feature>
<dbReference type="EMBL" id="LR214972">
    <property type="protein sequence ID" value="VEU63693.1"/>
    <property type="molecule type" value="Genomic_DNA"/>
</dbReference>
<name>A0A449AFD7_9BACT</name>
<dbReference type="Pfam" id="PF00005">
    <property type="entry name" value="ABC_tran"/>
    <property type="match status" value="1"/>
</dbReference>
<dbReference type="SUPFAM" id="SSF52540">
    <property type="entry name" value="P-loop containing nucleoside triphosphate hydrolases"/>
    <property type="match status" value="1"/>
</dbReference>
<dbReference type="EC" id="3.6.3.-" evidence="13"/>
<protein>
    <submittedName>
        <fullName evidence="13">ABC-type multidrug/protein/lipid transport system ATPase component</fullName>
        <ecNumber evidence="13">3.6.3.-</ecNumber>
    </submittedName>
</protein>
<evidence type="ECO:0000259" key="11">
    <source>
        <dbReference type="PROSITE" id="PS50893"/>
    </source>
</evidence>
<evidence type="ECO:0000256" key="1">
    <source>
        <dbReference type="ARBA" id="ARBA00004651"/>
    </source>
</evidence>
<evidence type="ECO:0000256" key="4">
    <source>
        <dbReference type="ARBA" id="ARBA00022475"/>
    </source>
</evidence>
<dbReference type="Gene3D" id="3.40.50.300">
    <property type="entry name" value="P-loop containing nucleotide triphosphate hydrolases"/>
    <property type="match status" value="1"/>
</dbReference>
<dbReference type="InterPro" id="IPR036640">
    <property type="entry name" value="ABC1_TM_sf"/>
</dbReference>
<feature type="transmembrane region" description="Helical" evidence="10">
    <location>
        <begin position="76"/>
        <end position="102"/>
    </location>
</feature>
<dbReference type="CDD" id="cd18547">
    <property type="entry name" value="ABC_6TM_Tm288_like"/>
    <property type="match status" value="1"/>
</dbReference>
<keyword evidence="3" id="KW-0813">Transport</keyword>
<feature type="transmembrane region" description="Helical" evidence="10">
    <location>
        <begin position="180"/>
        <end position="199"/>
    </location>
</feature>
<evidence type="ECO:0000256" key="3">
    <source>
        <dbReference type="ARBA" id="ARBA00022448"/>
    </source>
</evidence>
<dbReference type="GO" id="GO:0140359">
    <property type="term" value="F:ABC-type transporter activity"/>
    <property type="evidence" value="ECO:0007669"/>
    <property type="project" value="InterPro"/>
</dbReference>
<comment type="similarity">
    <text evidence="2">Belongs to the ABC transporter superfamily.</text>
</comment>
<feature type="domain" description="ABC transporter" evidence="11">
    <location>
        <begin position="377"/>
        <end position="611"/>
    </location>
</feature>
<dbReference type="InterPro" id="IPR027417">
    <property type="entry name" value="P-loop_NTPase"/>
</dbReference>
<dbReference type="AlphaFoldDB" id="A0A449AFD7"/>
<evidence type="ECO:0000256" key="2">
    <source>
        <dbReference type="ARBA" id="ARBA00005417"/>
    </source>
</evidence>
<accession>A0A449AFD7</accession>
<evidence type="ECO:0000256" key="8">
    <source>
        <dbReference type="ARBA" id="ARBA00022989"/>
    </source>
</evidence>
<keyword evidence="5 10" id="KW-0812">Transmembrane</keyword>
<dbReference type="SMART" id="SM00382">
    <property type="entry name" value="AAA"/>
    <property type="match status" value="1"/>
</dbReference>
<reference evidence="13 14" key="1">
    <citation type="submission" date="2019-01" db="EMBL/GenBank/DDBJ databases">
        <authorList>
            <consortium name="Pathogen Informatics"/>
        </authorList>
    </citation>
    <scope>NUCLEOTIDE SEQUENCE [LARGE SCALE GENOMIC DNA]</scope>
    <source>
        <strain evidence="13 14">NCTC10118</strain>
    </source>
</reference>